<dbReference type="GO" id="GO:0005506">
    <property type="term" value="F:iron ion binding"/>
    <property type="evidence" value="ECO:0007669"/>
    <property type="project" value="InterPro"/>
</dbReference>
<dbReference type="SUPFAM" id="SSF48264">
    <property type="entry name" value="Cytochrome P450"/>
    <property type="match status" value="1"/>
</dbReference>
<evidence type="ECO:0000313" key="11">
    <source>
        <dbReference type="EMBL" id="CCD42497.1"/>
    </source>
</evidence>
<dbReference type="Gene3D" id="1.10.630.10">
    <property type="entry name" value="Cytochrome P450"/>
    <property type="match status" value="1"/>
</dbReference>
<protein>
    <submittedName>
        <fullName evidence="11">Similar to cytochrome P450 alkane hydroxylase</fullName>
    </submittedName>
</protein>
<evidence type="ECO:0000256" key="9">
    <source>
        <dbReference type="RuleBase" id="RU000461"/>
    </source>
</evidence>
<name>G2XNP1_BOTF4</name>
<feature type="transmembrane region" description="Helical" evidence="10">
    <location>
        <begin position="25"/>
        <end position="44"/>
    </location>
</feature>
<keyword evidence="7" id="KW-0843">Virulence</keyword>
<evidence type="ECO:0000256" key="4">
    <source>
        <dbReference type="ARBA" id="ARBA00022723"/>
    </source>
</evidence>
<dbReference type="eggNOG" id="KOG0157">
    <property type="taxonomic scope" value="Eukaryota"/>
</dbReference>
<dbReference type="PROSITE" id="PS00086">
    <property type="entry name" value="CYTOCHROME_P450"/>
    <property type="match status" value="1"/>
</dbReference>
<dbReference type="AlphaFoldDB" id="G2XNP1"/>
<gene>
    <name evidence="11" type="ORF">BofuT4_P075800.1</name>
</gene>
<reference evidence="12" key="1">
    <citation type="journal article" date="2011" name="PLoS Genet.">
        <title>Genomic analysis of the necrotrophic fungal pathogens Sclerotinia sclerotiorum and Botrytis cinerea.</title>
        <authorList>
            <person name="Amselem J."/>
            <person name="Cuomo C.A."/>
            <person name="van Kan J.A."/>
            <person name="Viaud M."/>
            <person name="Benito E.P."/>
            <person name="Couloux A."/>
            <person name="Coutinho P.M."/>
            <person name="de Vries R.P."/>
            <person name="Dyer P.S."/>
            <person name="Fillinger S."/>
            <person name="Fournier E."/>
            <person name="Gout L."/>
            <person name="Hahn M."/>
            <person name="Kohn L."/>
            <person name="Lapalu N."/>
            <person name="Plummer K.M."/>
            <person name="Pradier J.M."/>
            <person name="Quevillon E."/>
            <person name="Sharon A."/>
            <person name="Simon A."/>
            <person name="ten Have A."/>
            <person name="Tudzynski B."/>
            <person name="Tudzynski P."/>
            <person name="Wincker P."/>
            <person name="Andrew M."/>
            <person name="Anthouard V."/>
            <person name="Beever R.E."/>
            <person name="Beffa R."/>
            <person name="Benoit I."/>
            <person name="Bouzid O."/>
            <person name="Brault B."/>
            <person name="Chen Z."/>
            <person name="Choquer M."/>
            <person name="Collemare J."/>
            <person name="Cotton P."/>
            <person name="Danchin E.G."/>
            <person name="Da Silva C."/>
            <person name="Gautier A."/>
            <person name="Giraud C."/>
            <person name="Giraud T."/>
            <person name="Gonzalez C."/>
            <person name="Grossetete S."/>
            <person name="Guldener U."/>
            <person name="Henrissat B."/>
            <person name="Howlett B.J."/>
            <person name="Kodira C."/>
            <person name="Kretschmer M."/>
            <person name="Lappartient A."/>
            <person name="Leroch M."/>
            <person name="Levis C."/>
            <person name="Mauceli E."/>
            <person name="Neuveglise C."/>
            <person name="Oeser B."/>
            <person name="Pearson M."/>
            <person name="Poulain J."/>
            <person name="Poussereau N."/>
            <person name="Quesneville H."/>
            <person name="Rascle C."/>
            <person name="Schumacher J."/>
            <person name="Segurens B."/>
            <person name="Sexton A."/>
            <person name="Silva E."/>
            <person name="Sirven C."/>
            <person name="Soanes D.M."/>
            <person name="Talbot N.J."/>
            <person name="Templeton M."/>
            <person name="Yandava C."/>
            <person name="Yarden O."/>
            <person name="Zeng Q."/>
            <person name="Rollins J.A."/>
            <person name="Lebrun M.H."/>
            <person name="Dickman M."/>
        </authorList>
    </citation>
    <scope>NUCLEOTIDE SEQUENCE [LARGE SCALE GENOMIC DNA]</scope>
    <source>
        <strain evidence="12">T4</strain>
    </source>
</reference>
<keyword evidence="10" id="KW-0812">Transmembrane</keyword>
<dbReference type="InterPro" id="IPR001128">
    <property type="entry name" value="Cyt_P450"/>
</dbReference>
<sequence>MANMKIIQPSIMSQFPTSNPTRDSIILILSGSFLLYILMLKIILSYQRRKFAKQNHCLPPASYPHIDPIYGFDLVVSNILAARKDKFIETYQKRFQSLGVNTYSSLFFGTTMINTVDVENIKTILATGFKDYELASRRKDAMMPIFGKGVFILDGKDWEHSRAMLRPNFVRSQVADLSVFERHIQKLIKRIPANGDTVDLSKLFFMLTIDSGLATEFLFGESTETLDETKADSPGHRYSEAYDYLSEQTSKEIRLGKFANFFPNKKYSDSLKYVHSYVRTYVDKALALQISSPPQKSESTDQDRYIFLEELAKSGQSASKIQAELLNILLAGRDTTASLLTVLFMILSREKNVLAKLRKEVMSLEGRNPTFEEIKDMKYLKWCINETMRLYPIVPTTSRVAIRDTVLPRGGGPDEKSPTMVKKGDLVQWSSYVLHRRTDIYGEDADQFRPERWEKLRVVWEYIAFSGGPRICIGQQFALTEASYTTIRLLQTFPKIEARDDNPFTEWLTLTMSNKWGCQVGMFR</sequence>
<dbReference type="InterPro" id="IPR002974">
    <property type="entry name" value="Cyt_P450_E_CYP52_ascomycetes"/>
</dbReference>
<keyword evidence="5 9" id="KW-0560">Oxidoreductase</keyword>
<proteinExistence type="inferred from homology"/>
<dbReference type="EMBL" id="FQ790246">
    <property type="protein sequence ID" value="CCD42497.1"/>
    <property type="molecule type" value="Genomic_DNA"/>
</dbReference>
<keyword evidence="6 9" id="KW-0408">Iron</keyword>
<evidence type="ECO:0000256" key="3">
    <source>
        <dbReference type="ARBA" id="ARBA00022617"/>
    </source>
</evidence>
<evidence type="ECO:0000256" key="2">
    <source>
        <dbReference type="ARBA" id="ARBA00010617"/>
    </source>
</evidence>
<keyword evidence="8 9" id="KW-0503">Monooxygenase</keyword>
<dbReference type="Proteomes" id="UP000008177">
    <property type="component" value="Unplaced contigs"/>
</dbReference>
<dbReference type="PANTHER" id="PTHR24287:SF1">
    <property type="entry name" value="P450, PUTATIVE (EUROFUNG)-RELATED"/>
    <property type="match status" value="1"/>
</dbReference>
<dbReference type="PRINTS" id="PR00385">
    <property type="entry name" value="P450"/>
</dbReference>
<keyword evidence="4 9" id="KW-0479">Metal-binding</keyword>
<dbReference type="InParanoid" id="G2XNP1"/>
<dbReference type="GO" id="GO:0020037">
    <property type="term" value="F:heme binding"/>
    <property type="evidence" value="ECO:0007669"/>
    <property type="project" value="InterPro"/>
</dbReference>
<keyword evidence="10" id="KW-0472">Membrane</keyword>
<evidence type="ECO:0000256" key="5">
    <source>
        <dbReference type="ARBA" id="ARBA00023002"/>
    </source>
</evidence>
<dbReference type="PANTHER" id="PTHR24287">
    <property type="entry name" value="P450, PUTATIVE (EUROFUNG)-RELATED"/>
    <property type="match status" value="1"/>
</dbReference>
<accession>G2XNP1</accession>
<evidence type="ECO:0000313" key="12">
    <source>
        <dbReference type="Proteomes" id="UP000008177"/>
    </source>
</evidence>
<dbReference type="InterPro" id="IPR017972">
    <property type="entry name" value="Cyt_P450_CS"/>
</dbReference>
<comment type="cofactor">
    <cofactor evidence="1">
        <name>heme</name>
        <dbReference type="ChEBI" id="CHEBI:30413"/>
    </cofactor>
</comment>
<dbReference type="OrthoDB" id="1470350at2759"/>
<evidence type="ECO:0000256" key="10">
    <source>
        <dbReference type="SAM" id="Phobius"/>
    </source>
</evidence>
<dbReference type="HOGENOM" id="CLU_001570_27_0_1"/>
<evidence type="ECO:0000256" key="1">
    <source>
        <dbReference type="ARBA" id="ARBA00001971"/>
    </source>
</evidence>
<organism evidence="11 12">
    <name type="scientific">Botryotinia fuckeliana (strain T4)</name>
    <name type="common">Noble rot fungus</name>
    <name type="synonym">Botrytis cinerea</name>
    <dbReference type="NCBI Taxonomy" id="999810"/>
    <lineage>
        <taxon>Eukaryota</taxon>
        <taxon>Fungi</taxon>
        <taxon>Dikarya</taxon>
        <taxon>Ascomycota</taxon>
        <taxon>Pezizomycotina</taxon>
        <taxon>Leotiomycetes</taxon>
        <taxon>Helotiales</taxon>
        <taxon>Sclerotiniaceae</taxon>
        <taxon>Botrytis</taxon>
    </lineage>
</organism>
<dbReference type="CDD" id="cd11063">
    <property type="entry name" value="CYP52"/>
    <property type="match status" value="1"/>
</dbReference>
<keyword evidence="3 9" id="KW-0349">Heme</keyword>
<comment type="similarity">
    <text evidence="2 9">Belongs to the cytochrome P450 family.</text>
</comment>
<keyword evidence="10" id="KW-1133">Transmembrane helix</keyword>
<dbReference type="InterPro" id="IPR047146">
    <property type="entry name" value="Cyt_P450_E_CYP52_fungi"/>
</dbReference>
<dbReference type="GO" id="GO:0016712">
    <property type="term" value="F:oxidoreductase activity, acting on paired donors, with incorporation or reduction of molecular oxygen, reduced flavin or flavoprotein as one donor, and incorporation of one atom of oxygen"/>
    <property type="evidence" value="ECO:0007669"/>
    <property type="project" value="InterPro"/>
</dbReference>
<dbReference type="InterPro" id="IPR036396">
    <property type="entry name" value="Cyt_P450_sf"/>
</dbReference>
<evidence type="ECO:0000256" key="6">
    <source>
        <dbReference type="ARBA" id="ARBA00023004"/>
    </source>
</evidence>
<evidence type="ECO:0000256" key="8">
    <source>
        <dbReference type="ARBA" id="ARBA00023033"/>
    </source>
</evidence>
<dbReference type="STRING" id="999810.G2XNP1"/>
<dbReference type="PRINTS" id="PR01239">
    <property type="entry name" value="EP450IICYP52"/>
</dbReference>
<dbReference type="Pfam" id="PF00067">
    <property type="entry name" value="p450"/>
    <property type="match status" value="1"/>
</dbReference>
<evidence type="ECO:0000256" key="7">
    <source>
        <dbReference type="ARBA" id="ARBA00023026"/>
    </source>
</evidence>